<dbReference type="Proteomes" id="UP000501534">
    <property type="component" value="Chromosome"/>
</dbReference>
<protein>
    <recommendedName>
        <fullName evidence="3">Ig-like domain-containing protein</fullName>
    </recommendedName>
</protein>
<feature type="domain" description="Ig-like" evidence="3">
    <location>
        <begin position="1227"/>
        <end position="1351"/>
    </location>
</feature>
<evidence type="ECO:0000259" key="3">
    <source>
        <dbReference type="PROSITE" id="PS50835"/>
    </source>
</evidence>
<dbReference type="InterPro" id="IPR013431">
    <property type="entry name" value="Delta_60_rpt"/>
</dbReference>
<evidence type="ECO:0000256" key="1">
    <source>
        <dbReference type="SAM" id="MobiDB-lite"/>
    </source>
</evidence>
<feature type="region of interest" description="Disordered" evidence="1">
    <location>
        <begin position="1196"/>
        <end position="1219"/>
    </location>
</feature>
<sequence length="1383" mass="143533">MLRRAAASLALAFALVPVSSSQAALPMRVEASVAAPDGGILLAGQSVPSGSPLSITIAKRNADGTADTAFFGGGSTQYSAMQATAEFRVTAIAVQPDGKLLVATVLDGRVALVRFNDTGTPDYSFGISGPGLAIDDSSDGHRVNALVVQADGTIFALGSYNGPETGGAWRSMVARYYSYGFRDAGFSSGPAGAWLAASGLGDSEIRAAVRTSNGFVGVGYARQPGADKNFLFMGFQSYGTPDMGFGQGGAAVVNAFGGHDDEAFAVTLDTFGSIVAAGRDGHGYGTQSMSNFLYVRMTPYGTPDYSWPLYHSMTRMGIFYDREFSDVTTTSVAVVPGSGDLILGGTVVRPSTGASYFGMTRFYGGWGGMDFNPLVEELGGDDLLKAAYPNASGQVIAVGTREEAGVESARIARYFADKFDFDTDFAVSGADAEPNPLAFRPVFGRFGPSAQWQTDPVRIGGINVAVPVTIENGTYSIGCTFDYVATPGTANNGDMICVRAIAAATPFTTQGTTVHVGSTQGTLTLITGGIADTTLLSYPANPSGTNVQFGWGHDWDVSGYGATFECSLDGAPFAPCAGGNYNGLANGPHTFQVRAVNEWGTEPTPATHAWSVAAPPETTILSTPPVPTNQTTATFTFSSNDPTATFECRLFSTAFAPCTSPVTFSGLFGSDRFYVRAVNAFGVDQTPAEYAWFIDTNAPSSSIVNKPPNPSGSASATFTFTKNDSGAVFQCSLDGEPFTPCSTPKSYTGLPEGTHTFRVRAVDAAGNIEAFPPSYTWVYDVSPPDTTLTGPWQGHGTTATFQFASSEPGSGSVQCSLDGEAWRPCWDVFTTIGSTTVSSLSQGTHTFSARAVDGLGHIDPTPASITWVVDTIGPDVTITSGPVESSTTSQASATFTFTSTESGATFACLLGDGFFTPCTSPVTYPALSDGSYTFRVQAVDLYGNATPYPYASRHWTVDTVPPETFILSHPSDTTASQAPTFTFSASEPATAFECKLDAESGYTPCTSPKTYASLAEGAHQFSVRARDGAGQPDPTPPSFSWTVDLTSPDTLIVSGPAPASIFPAATFVFSANEPGSTFQCRLDGAAFAACTSPATYSSLADGAHTFQVRAFDGAGNPDGSPSSFAWTIDTVAADTAIVSGPSGATTQVSATFTFSSPEGGVTFECRLDGAAFAACTSPRVLSALSDGSHTFDVRAKDSAGNVDPTPASRTWTVDTTAPGTGITSFPPAASNSTSASFSFSASETATFQCKLDGASFAACTSPKSYSGLSQASHTFQVRATDSLGNVDATPASYSWIVDTSAPNTTINSGPSGTVTSTTATFTFSSSQTPSNFECQLDSAAYAPCTSPKTYTGVAVGNRTFRVRAIDAAGNVDASPATRSWRIN</sequence>
<dbReference type="Gene3D" id="2.80.10.50">
    <property type="match status" value="1"/>
</dbReference>
<name>A0A6M4GZJ1_9PROT</name>
<feature type="compositionally biased region" description="Polar residues" evidence="1">
    <location>
        <begin position="1207"/>
        <end position="1219"/>
    </location>
</feature>
<keyword evidence="5" id="KW-1185">Reference proteome</keyword>
<reference evidence="4 5" key="1">
    <citation type="submission" date="2020-04" db="EMBL/GenBank/DDBJ databases">
        <title>Usitatibacter rugosus gen. nov., sp. nov. and Usitatibacter palustris sp. nov., novel members of Usitatibacteraceae fam. nov. within the order Nitrosomonadales isolated from soil.</title>
        <authorList>
            <person name="Huber K.J."/>
            <person name="Neumann-Schaal M."/>
            <person name="Geppert A."/>
            <person name="Luckner M."/>
            <person name="Wanner G."/>
            <person name="Overmann J."/>
        </authorList>
    </citation>
    <scope>NUCLEOTIDE SEQUENCE [LARGE SCALE GENOMIC DNA]</scope>
    <source>
        <strain evidence="4 5">0125_3</strain>
    </source>
</reference>
<organism evidence="4 5">
    <name type="scientific">Usitatibacter rugosus</name>
    <dbReference type="NCBI Taxonomy" id="2732067"/>
    <lineage>
        <taxon>Bacteria</taxon>
        <taxon>Pseudomonadati</taxon>
        <taxon>Pseudomonadota</taxon>
        <taxon>Betaproteobacteria</taxon>
        <taxon>Nitrosomonadales</taxon>
        <taxon>Usitatibacteraceae</taxon>
        <taxon>Usitatibacter</taxon>
    </lineage>
</organism>
<feature type="chain" id="PRO_5026952128" description="Ig-like domain-containing protein" evidence="2">
    <location>
        <begin position="24"/>
        <end position="1383"/>
    </location>
</feature>
<dbReference type="RefSeq" id="WP_171091884.1">
    <property type="nucleotide sequence ID" value="NZ_CP053069.1"/>
</dbReference>
<accession>A0A6M4GZJ1</accession>
<feature type="signal peptide" evidence="2">
    <location>
        <begin position="1"/>
        <end position="23"/>
    </location>
</feature>
<dbReference type="Gene3D" id="2.60.40.10">
    <property type="entry name" value="Immunoglobulins"/>
    <property type="match status" value="3"/>
</dbReference>
<dbReference type="KEGG" id="uru:DSM104443_02027"/>
<dbReference type="PANTHER" id="PTHR34677">
    <property type="match status" value="1"/>
</dbReference>
<keyword evidence="2" id="KW-0732">Signal</keyword>
<gene>
    <name evidence="4" type="ORF">DSM104443_02027</name>
</gene>
<dbReference type="InterPro" id="IPR007110">
    <property type="entry name" value="Ig-like_dom"/>
</dbReference>
<dbReference type="PROSITE" id="PS50835">
    <property type="entry name" value="IG_LIKE"/>
    <property type="match status" value="1"/>
</dbReference>
<dbReference type="Pfam" id="PF17164">
    <property type="entry name" value="DUF5122"/>
    <property type="match status" value="2"/>
</dbReference>
<dbReference type="NCBIfam" id="TIGR02608">
    <property type="entry name" value="delta_60_rpt"/>
    <property type="match status" value="3"/>
</dbReference>
<evidence type="ECO:0000313" key="4">
    <source>
        <dbReference type="EMBL" id="QJR10957.1"/>
    </source>
</evidence>
<dbReference type="PANTHER" id="PTHR34677:SF3">
    <property type="entry name" value="BACTERIAL IG-LIKE DOMAIN-CONTAINING PROTEIN"/>
    <property type="match status" value="1"/>
</dbReference>
<evidence type="ECO:0000256" key="2">
    <source>
        <dbReference type="SAM" id="SignalP"/>
    </source>
</evidence>
<dbReference type="SUPFAM" id="SSF101898">
    <property type="entry name" value="NHL repeat"/>
    <property type="match status" value="1"/>
</dbReference>
<proteinExistence type="predicted"/>
<evidence type="ECO:0000313" key="5">
    <source>
        <dbReference type="Proteomes" id="UP000501534"/>
    </source>
</evidence>
<dbReference type="InterPro" id="IPR013783">
    <property type="entry name" value="Ig-like_fold"/>
</dbReference>
<dbReference type="EMBL" id="CP053069">
    <property type="protein sequence ID" value="QJR10957.1"/>
    <property type="molecule type" value="Genomic_DNA"/>
</dbReference>